<evidence type="ECO:0000313" key="1">
    <source>
        <dbReference type="EMBL" id="KAI8419902.1"/>
    </source>
</evidence>
<organism evidence="1 2">
    <name type="scientific">Choristoneura fumiferana</name>
    <name type="common">Spruce budworm moth</name>
    <name type="synonym">Archips fumiferana</name>
    <dbReference type="NCBI Taxonomy" id="7141"/>
    <lineage>
        <taxon>Eukaryota</taxon>
        <taxon>Metazoa</taxon>
        <taxon>Ecdysozoa</taxon>
        <taxon>Arthropoda</taxon>
        <taxon>Hexapoda</taxon>
        <taxon>Insecta</taxon>
        <taxon>Pterygota</taxon>
        <taxon>Neoptera</taxon>
        <taxon>Endopterygota</taxon>
        <taxon>Lepidoptera</taxon>
        <taxon>Glossata</taxon>
        <taxon>Ditrysia</taxon>
        <taxon>Tortricoidea</taxon>
        <taxon>Tortricidae</taxon>
        <taxon>Tortricinae</taxon>
        <taxon>Choristoneura</taxon>
    </lineage>
</organism>
<evidence type="ECO:0000313" key="2">
    <source>
        <dbReference type="Proteomes" id="UP001064048"/>
    </source>
</evidence>
<dbReference type="EMBL" id="CM046114">
    <property type="protein sequence ID" value="KAI8419902.1"/>
    <property type="molecule type" value="Genomic_DNA"/>
</dbReference>
<proteinExistence type="predicted"/>
<accession>A0ACC0J732</accession>
<sequence length="592" mass="66981">MGRHDWTNSLYKFTFLLAVSLASLVRSAQISIGNRLPLWTWECINDKCVPTKPVLDGRMQSLVTCNMLCSSIQLWPKPTGSVSLSTVAVPCRSDLFQLKILQVPSTAVYGYLQDSFNLFKDDLRRMEPSVRGYEDWRSIVIRLVVNGSADPRMRVGTDESYRLSLKPLAGTGNYLSVDIAARTFCGARHALETLVQMIWLDPYAGSLLILEAAMVEDRPRFSYRGLLLDTARNFFPVSEILRLVDGMGMNKLNTLHWHMTDSKSFPMRFAVMPQLAEYGSYGPGAVYTPDDVRAVVRHARLRGIRVLIEIDAPAHVGRAWSFGPKENLGDLAFCYDEDNWASTCREPPCGQLNPENDEVFAILEQLYSDIIQMTGVTDLFHIGGDDISESCWSQNLENRAAVAEVWAKYTNEVLRRLKVVNQNSMPNLTIMWVSHQSERIKTDLKEFVPYLGLQIRGGGWSSGGVEGVRSIYSREDAWDLNDGLGDWWENARPSYNSWQEMYDHRPWGTSGSKNVEGGEATIWSMRLGPELEARVWPRAAAVAERLWADRPEGATRPVHARLDVQRTRMMARGVQATPVWSMWCTHHPYTCV</sequence>
<name>A0ACC0J732_CHOFU</name>
<reference evidence="1 2" key="1">
    <citation type="journal article" date="2022" name="Genome Biol. Evol.">
        <title>The Spruce Budworm Genome: Reconstructing the Evolutionary History of Antifreeze Proteins.</title>
        <authorList>
            <person name="Beliveau C."/>
            <person name="Gagne P."/>
            <person name="Picq S."/>
            <person name="Vernygora O."/>
            <person name="Keeling C.I."/>
            <person name="Pinkney K."/>
            <person name="Doucet D."/>
            <person name="Wen F."/>
            <person name="Johnston J.S."/>
            <person name="Maaroufi H."/>
            <person name="Boyle B."/>
            <person name="Laroche J."/>
            <person name="Dewar K."/>
            <person name="Juretic N."/>
            <person name="Blackburn G."/>
            <person name="Nisole A."/>
            <person name="Brunet B."/>
            <person name="Brandao M."/>
            <person name="Lumley L."/>
            <person name="Duan J."/>
            <person name="Quan G."/>
            <person name="Lucarotti C.J."/>
            <person name="Roe A.D."/>
            <person name="Sperling F.A.H."/>
            <person name="Levesque R.C."/>
            <person name="Cusson M."/>
        </authorList>
    </citation>
    <scope>NUCLEOTIDE SEQUENCE [LARGE SCALE GENOMIC DNA]</scope>
    <source>
        <strain evidence="1">Glfc:IPQL:Cfum</strain>
    </source>
</reference>
<protein>
    <submittedName>
        <fullName evidence="1">Uncharacterized protein</fullName>
    </submittedName>
</protein>
<keyword evidence="2" id="KW-1185">Reference proteome</keyword>
<dbReference type="Proteomes" id="UP001064048">
    <property type="component" value="Chromosome 14"/>
</dbReference>
<comment type="caution">
    <text evidence="1">The sequence shown here is derived from an EMBL/GenBank/DDBJ whole genome shotgun (WGS) entry which is preliminary data.</text>
</comment>
<gene>
    <name evidence="1" type="ORF">MSG28_008525</name>
</gene>